<name>A0A1G4IBI6_TRYEQ</name>
<dbReference type="SUPFAM" id="SSF57667">
    <property type="entry name" value="beta-beta-alpha zinc fingers"/>
    <property type="match status" value="1"/>
</dbReference>
<dbReference type="InterPro" id="IPR041661">
    <property type="entry name" value="ZN622/Rei1/Reh1_Znf-C2H2"/>
</dbReference>
<keyword evidence="1 4" id="KW-0862">Zinc</keyword>
<dbReference type="PROSITE" id="PS50157">
    <property type="entry name" value="ZINC_FINGER_C2H2_2"/>
    <property type="match status" value="1"/>
</dbReference>
<dbReference type="GeneID" id="92374942"/>
<dbReference type="InterPro" id="IPR040025">
    <property type="entry name" value="Znf622/Rei1/Reh1"/>
</dbReference>
<gene>
    <name evidence="4" type="ORF">TEOVI_000100200</name>
</gene>
<feature type="region of interest" description="Disordered" evidence="2">
    <location>
        <begin position="121"/>
        <end position="144"/>
    </location>
</feature>
<evidence type="ECO:0000256" key="1">
    <source>
        <dbReference type="PROSITE-ProRule" id="PRU00042"/>
    </source>
</evidence>
<feature type="domain" description="C2H2-type" evidence="3">
    <location>
        <begin position="68"/>
        <end position="97"/>
    </location>
</feature>
<dbReference type="EMBL" id="CZPT02001211">
    <property type="protein sequence ID" value="SCU69436.1"/>
    <property type="molecule type" value="Genomic_DNA"/>
</dbReference>
<dbReference type="GO" id="GO:0030687">
    <property type="term" value="C:preribosome, large subunit precursor"/>
    <property type="evidence" value="ECO:0007669"/>
    <property type="project" value="TreeGrafter"/>
</dbReference>
<dbReference type="PROSITE" id="PS00028">
    <property type="entry name" value="ZINC_FINGER_C2H2_1"/>
    <property type="match status" value="2"/>
</dbReference>
<dbReference type="RefSeq" id="XP_067080412.1">
    <property type="nucleotide sequence ID" value="XM_067224311.1"/>
</dbReference>
<evidence type="ECO:0000313" key="5">
    <source>
        <dbReference type="Proteomes" id="UP000195570"/>
    </source>
</evidence>
<dbReference type="InterPro" id="IPR013087">
    <property type="entry name" value="Znf_C2H2_type"/>
</dbReference>
<dbReference type="PANTHER" id="PTHR13182">
    <property type="entry name" value="ZINC FINGER PROTEIN 622"/>
    <property type="match status" value="1"/>
</dbReference>
<feature type="compositionally biased region" description="Basic residues" evidence="2">
    <location>
        <begin position="123"/>
        <end position="133"/>
    </location>
</feature>
<dbReference type="Pfam" id="PF12756">
    <property type="entry name" value="zf-C2H2_2"/>
    <property type="match status" value="1"/>
</dbReference>
<dbReference type="AlphaFoldDB" id="A0A1G4IBI6"/>
<dbReference type="SMART" id="SM00355">
    <property type="entry name" value="ZnF_C2H2"/>
    <property type="match status" value="4"/>
</dbReference>
<evidence type="ECO:0000313" key="4">
    <source>
        <dbReference type="EMBL" id="SCU69436.1"/>
    </source>
</evidence>
<organism evidence="4 5">
    <name type="scientific">Trypanosoma equiperdum</name>
    <dbReference type="NCBI Taxonomy" id="5694"/>
    <lineage>
        <taxon>Eukaryota</taxon>
        <taxon>Discoba</taxon>
        <taxon>Euglenozoa</taxon>
        <taxon>Kinetoplastea</taxon>
        <taxon>Metakinetoplastina</taxon>
        <taxon>Trypanosomatida</taxon>
        <taxon>Trypanosomatidae</taxon>
        <taxon>Trypanosoma</taxon>
    </lineage>
</organism>
<accession>A0A1G4IBI6</accession>
<evidence type="ECO:0000259" key="3">
    <source>
        <dbReference type="PROSITE" id="PS50157"/>
    </source>
</evidence>
<proteinExistence type="predicted"/>
<keyword evidence="1 4" id="KW-0863">Zinc-finger</keyword>
<dbReference type="InterPro" id="IPR036236">
    <property type="entry name" value="Znf_C2H2_sf"/>
</dbReference>
<dbReference type="Proteomes" id="UP000195570">
    <property type="component" value="Unassembled WGS sequence"/>
</dbReference>
<keyword evidence="5" id="KW-1185">Reference proteome</keyword>
<reference evidence="4" key="1">
    <citation type="submission" date="2016-09" db="EMBL/GenBank/DDBJ databases">
        <authorList>
            <person name="Hebert L."/>
            <person name="Moumen B."/>
        </authorList>
    </citation>
    <scope>NUCLEOTIDE SEQUENCE [LARGE SCALE GENOMIC DNA]</scope>
    <source>
        <strain evidence="4">OVI</strain>
    </source>
</reference>
<keyword evidence="1 4" id="KW-0479">Metal-binding</keyword>
<dbReference type="GO" id="GO:0008270">
    <property type="term" value="F:zinc ion binding"/>
    <property type="evidence" value="ECO:0007669"/>
    <property type="project" value="UniProtKB-KW"/>
</dbReference>
<comment type="caution">
    <text evidence="4">The sequence shown here is derived from an EMBL/GenBank/DDBJ whole genome shotgun (WGS) entry which is preliminary data.</text>
</comment>
<dbReference type="VEuPathDB" id="TriTrypDB:TEOVI_000100200"/>
<sequence>MSLPAPQCGACGVAFDSIEASRKHYQSDFHVHNVRMRVEGKRPVTAQEYKHMRIAEGIDVDNDGGPSFACKLCKKTFHCVQTLQAHVRSTAHLIKKEQRILARDSDAASALTSTSLGSAAVGLHRRHNAKRPKALSEGTKKTKEVKVQPEEREEDVSEVRCFACGALSDNVEANLEHLFNVHEFTIPLQEKCTDVAGLLSYVARKTNGLLCLVCGEKTRSFASLEALRAHMREKNHDRIILGPEYDEFYSISLADVDVGERLDLNNMELVVSDSRRCVQRREAEVPRPRKKDNNARIEQHRLLIAAQYETQVALRREEREEMREVHREAHKLLKRQDAHYQEHMMKVSLRSNKLHPKGYDGEGRVN</sequence>
<dbReference type="GO" id="GO:0042273">
    <property type="term" value="P:ribosomal large subunit biogenesis"/>
    <property type="evidence" value="ECO:0007669"/>
    <property type="project" value="TreeGrafter"/>
</dbReference>
<dbReference type="PANTHER" id="PTHR13182:SF8">
    <property type="entry name" value="CYTOPLASMIC 60S SUBUNIT BIOGENESIS FACTOR ZNF622"/>
    <property type="match status" value="1"/>
</dbReference>
<protein>
    <submittedName>
        <fullName evidence="4">Zinc-finger protein, conserved</fullName>
    </submittedName>
</protein>
<evidence type="ECO:0000256" key="2">
    <source>
        <dbReference type="SAM" id="MobiDB-lite"/>
    </source>
</evidence>